<evidence type="ECO:0000256" key="1">
    <source>
        <dbReference type="SAM" id="MobiDB-lite"/>
    </source>
</evidence>
<dbReference type="Proteomes" id="UP000239907">
    <property type="component" value="Unassembled WGS sequence"/>
</dbReference>
<proteinExistence type="predicted"/>
<dbReference type="AlphaFoldDB" id="A0A2S7TXH7"/>
<evidence type="ECO:0000313" key="2">
    <source>
        <dbReference type="EMBL" id="PQJ27456.1"/>
    </source>
</evidence>
<dbReference type="EMBL" id="MQWA01000001">
    <property type="protein sequence ID" value="PQJ27456.1"/>
    <property type="molecule type" value="Genomic_DNA"/>
</dbReference>
<accession>A0A2S7TXH7</accession>
<feature type="compositionally biased region" description="Basic residues" evidence="1">
    <location>
        <begin position="434"/>
        <end position="446"/>
    </location>
</feature>
<keyword evidence="3" id="KW-1185">Reference proteome</keyword>
<protein>
    <submittedName>
        <fullName evidence="2">Uncharacterized protein</fullName>
    </submittedName>
</protein>
<organism evidence="2 3">
    <name type="scientific">Rubritalea profundi</name>
    <dbReference type="NCBI Taxonomy" id="1658618"/>
    <lineage>
        <taxon>Bacteria</taxon>
        <taxon>Pseudomonadati</taxon>
        <taxon>Verrucomicrobiota</taxon>
        <taxon>Verrucomicrobiia</taxon>
        <taxon>Verrucomicrobiales</taxon>
        <taxon>Rubritaleaceae</taxon>
        <taxon>Rubritalea</taxon>
    </lineage>
</organism>
<feature type="compositionally biased region" description="Basic and acidic residues" evidence="1">
    <location>
        <begin position="403"/>
        <end position="412"/>
    </location>
</feature>
<evidence type="ECO:0000313" key="3">
    <source>
        <dbReference type="Proteomes" id="UP000239907"/>
    </source>
</evidence>
<name>A0A2S7TXH7_9BACT</name>
<sequence length="446" mass="51414">MLGNEGHPECSSGEHKQLMLLVRQGKLFELMDWVKEGKPTLIPYKQNVSRSPIIRAARIGNHSMVTFLWKHALQSQWEIDDLIHYTMWENSPAAAEIVLYLLEHGLPIGRLTACDVFPTHNEKLIRLALKRGMDVRGGDGFADALLSTGCSKFLLRLYRELKDDYPDLIFEAHIALRYAAKEGKLRAAALLTWVGVDPKFEFLQDPYNPSLTSSASALGQVRLNELTREMLKAMKVEMTQDVWFQFFDKSVWLVPEMSDEIFHWRSDGEKILAKDPEKASKVFMSALNCCADWVCSYPDKEYQKKGLIIAEYLASRGVPCLLRLNERDDYNYLRRTCYGAQDTKPLVRVFWVLFQHGDNDQRDRLRELCRVGKMQSIVRDHDPQLIRDLGIGTKRQLEYQTDPEDRPWRMETYEPSSLGGVGRGFAENPEPSRKSKRRGRKPKSVE</sequence>
<reference evidence="2 3" key="1">
    <citation type="submission" date="2016-12" db="EMBL/GenBank/DDBJ databases">
        <title>Study of bacterial adaptation to deep sea.</title>
        <authorList>
            <person name="Song J."/>
            <person name="Yoshizawa S."/>
            <person name="Kogure K."/>
        </authorList>
    </citation>
    <scope>NUCLEOTIDE SEQUENCE [LARGE SCALE GENOMIC DNA]</scope>
    <source>
        <strain evidence="2 3">SAORIC-165</strain>
    </source>
</reference>
<dbReference type="InterPro" id="IPR036770">
    <property type="entry name" value="Ankyrin_rpt-contain_sf"/>
</dbReference>
<dbReference type="RefSeq" id="WP_105041942.1">
    <property type="nucleotide sequence ID" value="NZ_MQWA01000001.1"/>
</dbReference>
<dbReference type="SUPFAM" id="SSF48403">
    <property type="entry name" value="Ankyrin repeat"/>
    <property type="match status" value="1"/>
</dbReference>
<gene>
    <name evidence="2" type="ORF">BSZ32_02385</name>
</gene>
<feature type="region of interest" description="Disordered" evidence="1">
    <location>
        <begin position="396"/>
        <end position="446"/>
    </location>
</feature>
<comment type="caution">
    <text evidence="2">The sequence shown here is derived from an EMBL/GenBank/DDBJ whole genome shotgun (WGS) entry which is preliminary data.</text>
</comment>